<accession>A0ACC2RGP2</accession>
<protein>
    <submittedName>
        <fullName evidence="1">Uncharacterized protein</fullName>
    </submittedName>
</protein>
<sequence>MKFFKATLISLVSAKSVNEAFDKVGSTRYLDFAGVQPQSVNRSHQLFQDCSKVNCHLDTSINKKAYLYLKFEDAFIFNNQEINSLLTSTSNKLDYIGVVFDFRKGKLGTLKNTMEFVIGLKATPKPVIILKLGARSILGDYIVNLFNLLRNGDKLFIRFAREDYDHVNSKQTWGRIENKIAELNKGPYELSLTTENDSDARELKSKQYGVRIVIEELENIDTSFSSNLNVC</sequence>
<evidence type="ECO:0000313" key="2">
    <source>
        <dbReference type="Proteomes" id="UP001165960"/>
    </source>
</evidence>
<gene>
    <name evidence="1" type="ORF">DSO57_1026654</name>
</gene>
<reference evidence="1" key="1">
    <citation type="submission" date="2022-04" db="EMBL/GenBank/DDBJ databases">
        <title>Genome of the entomopathogenic fungus Entomophthora muscae.</title>
        <authorList>
            <person name="Elya C."/>
            <person name="Lovett B.R."/>
            <person name="Lee E."/>
            <person name="Macias A.M."/>
            <person name="Hajek A.E."/>
            <person name="De Bivort B.L."/>
            <person name="Kasson M.T."/>
            <person name="De Fine Licht H.H."/>
            <person name="Stajich J.E."/>
        </authorList>
    </citation>
    <scope>NUCLEOTIDE SEQUENCE</scope>
    <source>
        <strain evidence="1">Berkeley</strain>
    </source>
</reference>
<name>A0ACC2RGP2_9FUNG</name>
<dbReference type="Proteomes" id="UP001165960">
    <property type="component" value="Unassembled WGS sequence"/>
</dbReference>
<organism evidence="1 2">
    <name type="scientific">Entomophthora muscae</name>
    <dbReference type="NCBI Taxonomy" id="34485"/>
    <lineage>
        <taxon>Eukaryota</taxon>
        <taxon>Fungi</taxon>
        <taxon>Fungi incertae sedis</taxon>
        <taxon>Zoopagomycota</taxon>
        <taxon>Entomophthoromycotina</taxon>
        <taxon>Entomophthoromycetes</taxon>
        <taxon>Entomophthorales</taxon>
        <taxon>Entomophthoraceae</taxon>
        <taxon>Entomophthora</taxon>
    </lineage>
</organism>
<dbReference type="EMBL" id="QTSX02007257">
    <property type="protein sequence ID" value="KAJ9049248.1"/>
    <property type="molecule type" value="Genomic_DNA"/>
</dbReference>
<comment type="caution">
    <text evidence="1">The sequence shown here is derived from an EMBL/GenBank/DDBJ whole genome shotgun (WGS) entry which is preliminary data.</text>
</comment>
<evidence type="ECO:0000313" key="1">
    <source>
        <dbReference type="EMBL" id="KAJ9049248.1"/>
    </source>
</evidence>
<keyword evidence="2" id="KW-1185">Reference proteome</keyword>
<proteinExistence type="predicted"/>